<accession>A0A2R3LZ94</accession>
<name>A0A2R3LZ94_PRORE</name>
<keyword evidence="1" id="KW-0472">Membrane</keyword>
<sequence length="236" mass="27074">MYRRIARRGKQLPLLLIQKGLLVLGVISILSACSSNAPKLPEFSASGFIADDGVIRMWRLNDAKSQPLVLMVVYSPYKGTGTSVNFFEYRSGALWQIRSQVLNQQSGDIMEQLRFNKNDEVIFMQRVQQNSKTPLSTDEIARWRFEAERILETNTALIVGDVKLYQGHWQQGKVTTCEGEVRDVTFEPYAQNWIESRAKIWHSQLNLAWLESPEGTQLLMVADTDFCRWQPSRDSL</sequence>
<proteinExistence type="predicted"/>
<gene>
    <name evidence="2" type="ORF">EX242_21920</name>
</gene>
<keyword evidence="1" id="KW-1133">Transmembrane helix</keyword>
<dbReference type="EMBL" id="SHDO01000042">
    <property type="protein sequence ID" value="MBX6982901.1"/>
    <property type="molecule type" value="Genomic_DNA"/>
</dbReference>
<protein>
    <submittedName>
        <fullName evidence="2">DUF1481 domain-containing protein</fullName>
    </submittedName>
</protein>
<feature type="transmembrane region" description="Helical" evidence="1">
    <location>
        <begin position="12"/>
        <end position="32"/>
    </location>
</feature>
<dbReference type="Pfam" id="PF07356">
    <property type="entry name" value="DUF1481"/>
    <property type="match status" value="1"/>
</dbReference>
<organism evidence="2 3">
    <name type="scientific">Providencia rettgeri</name>
    <dbReference type="NCBI Taxonomy" id="587"/>
    <lineage>
        <taxon>Bacteria</taxon>
        <taxon>Pseudomonadati</taxon>
        <taxon>Pseudomonadota</taxon>
        <taxon>Gammaproteobacteria</taxon>
        <taxon>Enterobacterales</taxon>
        <taxon>Morganellaceae</taxon>
        <taxon>Providencia</taxon>
    </lineage>
</organism>
<dbReference type="Proteomes" id="UP000824410">
    <property type="component" value="Unassembled WGS sequence"/>
</dbReference>
<comment type="caution">
    <text evidence="2">The sequence shown here is derived from an EMBL/GenBank/DDBJ whole genome shotgun (WGS) entry which is preliminary data.</text>
</comment>
<dbReference type="InterPro" id="IPR010858">
    <property type="entry name" value="DUF1481"/>
</dbReference>
<reference evidence="2" key="1">
    <citation type="submission" date="2019-02" db="EMBL/GenBank/DDBJ databases">
        <title>Genomic characterization of isolates from hospital effluents in KZN, South Africa.</title>
        <authorList>
            <person name="Ntshobeni N."/>
            <person name="Allam M."/>
            <person name="Ismail A."/>
            <person name="Amoako D."/>
            <person name="Essack S."/>
            <person name="Chenia H."/>
        </authorList>
    </citation>
    <scope>NUCLEOTIDE SEQUENCE</scope>
    <source>
        <strain evidence="2">AFE97_S1</strain>
    </source>
</reference>
<dbReference type="PROSITE" id="PS51257">
    <property type="entry name" value="PROKAR_LIPOPROTEIN"/>
    <property type="match status" value="1"/>
</dbReference>
<evidence type="ECO:0000313" key="3">
    <source>
        <dbReference type="Proteomes" id="UP000824410"/>
    </source>
</evidence>
<evidence type="ECO:0000313" key="2">
    <source>
        <dbReference type="EMBL" id="MBX6982901.1"/>
    </source>
</evidence>
<dbReference type="OrthoDB" id="6457475at2"/>
<dbReference type="AlphaFoldDB" id="A0A2R3LZ94"/>
<keyword evidence="1" id="KW-0812">Transmembrane</keyword>
<evidence type="ECO:0000256" key="1">
    <source>
        <dbReference type="SAM" id="Phobius"/>
    </source>
</evidence>